<dbReference type="PANTHER" id="PTHR32071:SF74">
    <property type="entry name" value="TRANSCRIPTIONAL ACTIVATOR ROCR"/>
    <property type="match status" value="1"/>
</dbReference>
<dbReference type="Pfam" id="PF00158">
    <property type="entry name" value="Sigma54_activat"/>
    <property type="match status" value="1"/>
</dbReference>
<dbReference type="Gene3D" id="3.40.50.300">
    <property type="entry name" value="P-loop containing nucleotide triphosphate hydrolases"/>
    <property type="match status" value="1"/>
</dbReference>
<dbReference type="PROSITE" id="PS50045">
    <property type="entry name" value="SIGMA54_INTERACT_4"/>
    <property type="match status" value="1"/>
</dbReference>
<evidence type="ECO:0000313" key="4">
    <source>
        <dbReference type="EMBL" id="OLR55234.1"/>
    </source>
</evidence>
<accession>A0A1Q9JGI2</accession>
<keyword evidence="5" id="KW-1185">Reference proteome</keyword>
<dbReference type="InterPro" id="IPR058031">
    <property type="entry name" value="AAA_lid_NorR"/>
</dbReference>
<keyword evidence="2" id="KW-0067">ATP-binding</keyword>
<dbReference type="Gene3D" id="1.10.8.60">
    <property type="match status" value="1"/>
</dbReference>
<dbReference type="OrthoDB" id="9803970at2"/>
<comment type="caution">
    <text evidence="4">The sequence shown here is derived from an EMBL/GenBank/DDBJ whole genome shotgun (WGS) entry which is preliminary data.</text>
</comment>
<dbReference type="AlphaFoldDB" id="A0A1Q9JGI2"/>
<dbReference type="InterPro" id="IPR027417">
    <property type="entry name" value="P-loop_NTPase"/>
</dbReference>
<dbReference type="GO" id="GO:0006355">
    <property type="term" value="P:regulation of DNA-templated transcription"/>
    <property type="evidence" value="ECO:0007669"/>
    <property type="project" value="InterPro"/>
</dbReference>
<dbReference type="GO" id="GO:0005524">
    <property type="term" value="F:ATP binding"/>
    <property type="evidence" value="ECO:0007669"/>
    <property type="project" value="UniProtKB-KW"/>
</dbReference>
<dbReference type="Pfam" id="PF25601">
    <property type="entry name" value="AAA_lid_14"/>
    <property type="match status" value="1"/>
</dbReference>
<dbReference type="Proteomes" id="UP000187404">
    <property type="component" value="Unassembled WGS sequence"/>
</dbReference>
<dbReference type="SUPFAM" id="SSF52540">
    <property type="entry name" value="P-loop containing nucleoside triphosphate hydrolases"/>
    <property type="match status" value="1"/>
</dbReference>
<feature type="domain" description="Sigma-54 factor interaction" evidence="3">
    <location>
        <begin position="1"/>
        <end position="134"/>
    </location>
</feature>
<proteinExistence type="predicted"/>
<name>A0A1Q9JGI2_9FIRM</name>
<dbReference type="PANTHER" id="PTHR32071">
    <property type="entry name" value="TRANSCRIPTIONAL REGULATORY PROTEIN"/>
    <property type="match status" value="1"/>
</dbReference>
<evidence type="ECO:0000259" key="3">
    <source>
        <dbReference type="PROSITE" id="PS50045"/>
    </source>
</evidence>
<reference evidence="4 5" key="1">
    <citation type="journal article" date="2016" name="Appl. Environ. Microbiol.">
        <title>Function and Phylogeny of Bacterial Butyryl Coenzyme A:Acetate Transferases and Their Diversity in the Proximal Colon of Swine.</title>
        <authorList>
            <person name="Trachsel J."/>
            <person name="Bayles D.O."/>
            <person name="Looft T."/>
            <person name="Levine U.Y."/>
            <person name="Allen H.K."/>
        </authorList>
    </citation>
    <scope>NUCLEOTIDE SEQUENCE [LARGE SCALE GENOMIC DNA]</scope>
    <source>
        <strain evidence="4 5">68-3-10</strain>
    </source>
</reference>
<sequence>MFLDEVNSIPLNLQGKLLRALENHAIRRVGETFERETDVRIIASTNEMLYKMLERGEFRRDLLYRLKVASFTIPPLRDRADDIPLLCNHYITQFNNRLNLSITGIDDETMLFFSKYPWAGNVRELRNVIEYACSIKRIGMITQRDIPDYMHLDSNYKDSSMCIVEASSLSVGTSSISENESYVQKVIPLQ</sequence>
<evidence type="ECO:0000256" key="2">
    <source>
        <dbReference type="ARBA" id="ARBA00022840"/>
    </source>
</evidence>
<organism evidence="4 5">
    <name type="scientific">Hornefia porci</name>
    <dbReference type="NCBI Taxonomy" id="2652292"/>
    <lineage>
        <taxon>Bacteria</taxon>
        <taxon>Bacillati</taxon>
        <taxon>Bacillota</taxon>
        <taxon>Clostridia</taxon>
        <taxon>Peptostreptococcales</taxon>
        <taxon>Anaerovoracaceae</taxon>
        <taxon>Hornefia</taxon>
    </lineage>
</organism>
<evidence type="ECO:0000256" key="1">
    <source>
        <dbReference type="ARBA" id="ARBA00022741"/>
    </source>
</evidence>
<dbReference type="EMBL" id="MJIE01000001">
    <property type="protein sequence ID" value="OLR55234.1"/>
    <property type="molecule type" value="Genomic_DNA"/>
</dbReference>
<dbReference type="STRING" id="1261640.BHK98_03645"/>
<protein>
    <recommendedName>
        <fullName evidence="3">Sigma-54 factor interaction domain-containing protein</fullName>
    </recommendedName>
</protein>
<gene>
    <name evidence="4" type="ORF">BHK98_03645</name>
</gene>
<dbReference type="InterPro" id="IPR002078">
    <property type="entry name" value="Sigma_54_int"/>
</dbReference>
<evidence type="ECO:0000313" key="5">
    <source>
        <dbReference type="Proteomes" id="UP000187404"/>
    </source>
</evidence>
<keyword evidence="1" id="KW-0547">Nucleotide-binding</keyword>